<dbReference type="EMBL" id="QOKY01000154">
    <property type="protein sequence ID" value="RMZ56133.1"/>
    <property type="molecule type" value="Genomic_DNA"/>
</dbReference>
<evidence type="ECO:0000256" key="1">
    <source>
        <dbReference type="ARBA" id="ARBA00004141"/>
    </source>
</evidence>
<evidence type="ECO:0000256" key="5">
    <source>
        <dbReference type="SAM" id="MobiDB-lite"/>
    </source>
</evidence>
<dbReference type="GO" id="GO:0012505">
    <property type="term" value="C:endomembrane system"/>
    <property type="evidence" value="ECO:0007669"/>
    <property type="project" value="UniProtKB-ARBA"/>
</dbReference>
<evidence type="ECO:0000313" key="9">
    <source>
        <dbReference type="Proteomes" id="UP000279271"/>
    </source>
</evidence>
<gene>
    <name evidence="8" type="ORF">APUTEX25_004557</name>
</gene>
<dbReference type="GO" id="GO:0016192">
    <property type="term" value="P:vesicle-mediated transport"/>
    <property type="evidence" value="ECO:0007669"/>
    <property type="project" value="InterPro"/>
</dbReference>
<reference evidence="9" key="1">
    <citation type="journal article" date="2018" name="Algal Res.">
        <title>Characterization of plant carbon substrate utilization by Auxenochlorella protothecoides.</title>
        <authorList>
            <person name="Vogler B.W."/>
            <person name="Starkenburg S.R."/>
            <person name="Sudasinghe N."/>
            <person name="Schambach J.Y."/>
            <person name="Rollin J.A."/>
            <person name="Pattathil S."/>
            <person name="Barry A.N."/>
        </authorList>
    </citation>
    <scope>NUCLEOTIDE SEQUENCE [LARGE SCALE GENOMIC DNA]</scope>
    <source>
        <strain evidence="9">UTEX 25</strain>
    </source>
</reference>
<dbReference type="Pfam" id="PF04178">
    <property type="entry name" value="Got1"/>
    <property type="match status" value="1"/>
</dbReference>
<dbReference type="SUPFAM" id="SSF53474">
    <property type="entry name" value="alpha/beta-Hydrolases"/>
    <property type="match status" value="1"/>
</dbReference>
<proteinExistence type="predicted"/>
<accession>A0A3M7L046</accession>
<dbReference type="PANTHER" id="PTHR46438:SF2">
    <property type="entry name" value="ALPHA_BETA-HYDROLASES SUPERFAMILY PROTEIN"/>
    <property type="match status" value="1"/>
</dbReference>
<evidence type="ECO:0000313" key="8">
    <source>
        <dbReference type="EMBL" id="RMZ56133.1"/>
    </source>
</evidence>
<evidence type="ECO:0000256" key="2">
    <source>
        <dbReference type="ARBA" id="ARBA00022692"/>
    </source>
</evidence>
<evidence type="ECO:0000259" key="7">
    <source>
        <dbReference type="Pfam" id="PF00561"/>
    </source>
</evidence>
<keyword evidence="4 6" id="KW-0472">Membrane</keyword>
<dbReference type="Gene3D" id="3.40.50.1820">
    <property type="entry name" value="alpha/beta hydrolase"/>
    <property type="match status" value="1"/>
</dbReference>
<feature type="region of interest" description="Disordered" evidence="5">
    <location>
        <begin position="30"/>
        <end position="50"/>
    </location>
</feature>
<feature type="transmembrane region" description="Helical" evidence="6">
    <location>
        <begin position="418"/>
        <end position="439"/>
    </location>
</feature>
<feature type="transmembrane region" description="Helical" evidence="6">
    <location>
        <begin position="446"/>
        <end position="464"/>
    </location>
</feature>
<dbReference type="GO" id="GO:0009507">
    <property type="term" value="C:chloroplast"/>
    <property type="evidence" value="ECO:0007669"/>
    <property type="project" value="TreeGrafter"/>
</dbReference>
<organism evidence="8 9">
    <name type="scientific">Auxenochlorella protothecoides</name>
    <name type="common">Green microalga</name>
    <name type="synonym">Chlorella protothecoides</name>
    <dbReference type="NCBI Taxonomy" id="3075"/>
    <lineage>
        <taxon>Eukaryota</taxon>
        <taxon>Viridiplantae</taxon>
        <taxon>Chlorophyta</taxon>
        <taxon>core chlorophytes</taxon>
        <taxon>Trebouxiophyceae</taxon>
        <taxon>Chlorellales</taxon>
        <taxon>Chlorellaceae</taxon>
        <taxon>Auxenochlorella</taxon>
    </lineage>
</organism>
<name>A0A3M7L046_AUXPR</name>
<comment type="caution">
    <text evidence="8">The sequence shown here is derived from an EMBL/GenBank/DDBJ whole genome shotgun (WGS) entry which is preliminary data.</text>
</comment>
<dbReference type="PANTHER" id="PTHR46438">
    <property type="entry name" value="ALPHA/BETA-HYDROLASES SUPERFAMILY PROTEIN"/>
    <property type="match status" value="1"/>
</dbReference>
<dbReference type="PRINTS" id="PR00111">
    <property type="entry name" value="ABHYDROLASE"/>
</dbReference>
<evidence type="ECO:0000256" key="4">
    <source>
        <dbReference type="ARBA" id="ARBA00023136"/>
    </source>
</evidence>
<dbReference type="Pfam" id="PF00561">
    <property type="entry name" value="Abhydrolase_1"/>
    <property type="match status" value="1"/>
</dbReference>
<feature type="transmembrane region" description="Helical" evidence="6">
    <location>
        <begin position="484"/>
        <end position="509"/>
    </location>
</feature>
<keyword evidence="3 6" id="KW-1133">Transmembrane helix</keyword>
<evidence type="ECO:0000256" key="3">
    <source>
        <dbReference type="ARBA" id="ARBA00022989"/>
    </source>
</evidence>
<dbReference type="AlphaFoldDB" id="A0A3M7L046"/>
<feature type="domain" description="AB hydrolase-1" evidence="7">
    <location>
        <begin position="92"/>
        <end position="342"/>
    </location>
</feature>
<comment type="subcellular location">
    <subcellularLocation>
        <location evidence="1">Membrane</location>
        <topology evidence="1">Multi-pass membrane protein</topology>
    </subcellularLocation>
</comment>
<dbReference type="GO" id="GO:0016020">
    <property type="term" value="C:membrane"/>
    <property type="evidence" value="ECO:0007669"/>
    <property type="project" value="UniProtKB-SubCell"/>
</dbReference>
<protein>
    <recommendedName>
        <fullName evidence="7">AB hydrolase-1 domain-containing protein</fullName>
    </recommendedName>
</protein>
<evidence type="ECO:0000256" key="6">
    <source>
        <dbReference type="SAM" id="Phobius"/>
    </source>
</evidence>
<keyword evidence="2 6" id="KW-0812">Transmembrane</keyword>
<dbReference type="InterPro" id="IPR029058">
    <property type="entry name" value="AB_hydrolase_fold"/>
</dbReference>
<dbReference type="InterPro" id="IPR000073">
    <property type="entry name" value="AB_hydrolase_1"/>
</dbReference>
<dbReference type="Proteomes" id="UP000279271">
    <property type="component" value="Unassembled WGS sequence"/>
</dbReference>
<dbReference type="InterPro" id="IPR007305">
    <property type="entry name" value="Vesicle_transpt_Got1/SFT2"/>
</dbReference>
<sequence length="546" mass="59568">MHRGFMPSRSLSRRDLGIITTVSALTSGIRPSVAEEPASDSRNAAEHAPGSKVSYEIDAHGRERLALRLDGWDTWKWNGHSINYLSAGTEGPAVLLVHGFGASAYHWRYVVPQLARSCRVFAIDLLGFGWSDKPLVDYSGYNVWADQCAAFLQEVVGGPAVVVGNSMGGFNALNMAARTPDLVSGVVLMNAAGRFDAGSASVTPVATPAQRSLWAGLQDTAGTFLKRRAIYLSFLVARDPRRIRSVLKQVYVGQDSIDADLVTSIATPAQNPNAAEVFYRVITASGESMNSLLGRLHKGTRVLLLWGSKDPWCVPANASRIMALYPEAERVDLPSGHCPHDDTPDLVIPELQRWVAGLRQARFFAGRAWTASMASNWFDRLRTGLGMEVEEPEPAEVGNQTLLSQLDEATTLTRTQRAVGFALCAGLGLLLSFLAPLFVLRPVKFAMVYTLGNLLAIGSSLFLAGPSKQWANMWHSKRRLATLLYLVSIFGTLASALALHSALLCILFIVLQTCALLWYCLSYIPYGHAMVMRFAGRHFDEAGGQW</sequence>